<proteinExistence type="predicted"/>
<feature type="region of interest" description="Disordered" evidence="1">
    <location>
        <begin position="317"/>
        <end position="350"/>
    </location>
</feature>
<evidence type="ECO:0000313" key="2">
    <source>
        <dbReference type="EMBL" id="MFC6889800.1"/>
    </source>
</evidence>
<accession>A0ABD5UMR7</accession>
<dbReference type="Proteomes" id="UP001596333">
    <property type="component" value="Unassembled WGS sequence"/>
</dbReference>
<dbReference type="RefSeq" id="WP_379768945.1">
    <property type="nucleotide sequence ID" value="NZ_JBHSXI010000012.1"/>
</dbReference>
<dbReference type="InterPro" id="IPR029017">
    <property type="entry name" value="Enolase-like_N"/>
</dbReference>
<dbReference type="InterPro" id="IPR036849">
    <property type="entry name" value="Enolase-like_C_sf"/>
</dbReference>
<evidence type="ECO:0008006" key="4">
    <source>
        <dbReference type="Google" id="ProtNLM"/>
    </source>
</evidence>
<evidence type="ECO:0000256" key="1">
    <source>
        <dbReference type="SAM" id="MobiDB-lite"/>
    </source>
</evidence>
<dbReference type="SUPFAM" id="SSF51604">
    <property type="entry name" value="Enolase C-terminal domain-like"/>
    <property type="match status" value="1"/>
</dbReference>
<sequence>MSAYERIADLSVTIESIERRRYVGETTSGFERTTTEFRLAGDGVVGRGEDVTYETADHDALVGTDPIDLEGEWTIAELSTHLDGIDLFSAKPPEKETFRKYRRWAVESAALDLALRQRDESLGGLLGIESAPVRFVVSTRLGEPPTTDRVEELLALDADLEFKLDPTPDWPEEAFVTLRETGAVRILDLKGWYEGTDVDVEADPELYRDVFAAFPSAIVEDAAFTPETRPLAEPQADRLSFDYPIDGVESLRSLPVEPGWCNVKPSRFGTLESLFETIQYCQENGIRLYGGGQFELASGRTAIQTLASLFYPDAPNDVAPRPFNDPEASPPYPTSPLTPDRDGDAVGLEF</sequence>
<gene>
    <name evidence="2" type="ORF">ACFQEY_12335</name>
</gene>
<protein>
    <recommendedName>
        <fullName evidence="4">Enolase</fullName>
    </recommendedName>
</protein>
<dbReference type="AlphaFoldDB" id="A0ABD5UMR7"/>
<keyword evidence="3" id="KW-1185">Reference proteome</keyword>
<organism evidence="2 3">
    <name type="scientific">Halorubrum trueperi</name>
    <dbReference type="NCBI Taxonomy" id="2004704"/>
    <lineage>
        <taxon>Archaea</taxon>
        <taxon>Methanobacteriati</taxon>
        <taxon>Methanobacteriota</taxon>
        <taxon>Stenosarchaea group</taxon>
        <taxon>Halobacteria</taxon>
        <taxon>Halobacteriales</taxon>
        <taxon>Haloferacaceae</taxon>
        <taxon>Halorubrum</taxon>
    </lineage>
</organism>
<comment type="caution">
    <text evidence="2">The sequence shown here is derived from an EMBL/GenBank/DDBJ whole genome shotgun (WGS) entry which is preliminary data.</text>
</comment>
<dbReference type="EMBL" id="JBHSXI010000012">
    <property type="protein sequence ID" value="MFC6889800.1"/>
    <property type="molecule type" value="Genomic_DNA"/>
</dbReference>
<dbReference type="Gene3D" id="3.20.20.120">
    <property type="entry name" value="Enolase-like C-terminal domain"/>
    <property type="match status" value="1"/>
</dbReference>
<name>A0ABD5UMR7_9EURY</name>
<evidence type="ECO:0000313" key="3">
    <source>
        <dbReference type="Proteomes" id="UP001596333"/>
    </source>
</evidence>
<dbReference type="SUPFAM" id="SSF54826">
    <property type="entry name" value="Enolase N-terminal domain-like"/>
    <property type="match status" value="1"/>
</dbReference>
<reference evidence="2 3" key="1">
    <citation type="journal article" date="2019" name="Int. J. Syst. Evol. Microbiol.">
        <title>The Global Catalogue of Microorganisms (GCM) 10K type strain sequencing project: providing services to taxonomists for standard genome sequencing and annotation.</title>
        <authorList>
            <consortium name="The Broad Institute Genomics Platform"/>
            <consortium name="The Broad Institute Genome Sequencing Center for Infectious Disease"/>
            <person name="Wu L."/>
            <person name="Ma J."/>
        </authorList>
    </citation>
    <scope>NUCLEOTIDE SEQUENCE [LARGE SCALE GENOMIC DNA]</scope>
    <source>
        <strain evidence="2 3">Y73</strain>
    </source>
</reference>